<name>A0A222E3Z6_9RHOB</name>
<keyword evidence="3" id="KW-1185">Reference proteome</keyword>
<reference evidence="2 3" key="1">
    <citation type="submission" date="2017-07" db="EMBL/GenBank/DDBJ databases">
        <title>Genome Sequence of Antarctobacter heliothermus Strain SMS3 Isolated from a culture of the Diatom Skeletonema marinoi.</title>
        <authorList>
            <person name="Topel M."/>
            <person name="Pinder M.I.M."/>
            <person name="Johansson O.N."/>
            <person name="Kourtchenko O."/>
            <person name="Godhe A."/>
            <person name="Clarke A.K."/>
        </authorList>
    </citation>
    <scope>NUCLEOTIDE SEQUENCE [LARGE SCALE GENOMIC DNA]</scope>
    <source>
        <strain evidence="2 3">SMS3</strain>
    </source>
</reference>
<dbReference type="RefSeq" id="WP_094034915.1">
    <property type="nucleotide sequence ID" value="NZ_CP022540.1"/>
</dbReference>
<organism evidence="2 3">
    <name type="scientific">Antarctobacter heliothermus</name>
    <dbReference type="NCBI Taxonomy" id="74033"/>
    <lineage>
        <taxon>Bacteria</taxon>
        <taxon>Pseudomonadati</taxon>
        <taxon>Pseudomonadota</taxon>
        <taxon>Alphaproteobacteria</taxon>
        <taxon>Rhodobacterales</taxon>
        <taxon>Roseobacteraceae</taxon>
        <taxon>Antarctobacter</taxon>
    </lineage>
</organism>
<evidence type="ECO:0000313" key="2">
    <source>
        <dbReference type="EMBL" id="ASP20927.1"/>
    </source>
</evidence>
<accession>A0A222E3Z6</accession>
<feature type="signal peptide" evidence="1">
    <location>
        <begin position="1"/>
        <end position="20"/>
    </location>
</feature>
<dbReference type="AlphaFoldDB" id="A0A222E3Z6"/>
<keyword evidence="1" id="KW-0732">Signal</keyword>
<evidence type="ECO:0008006" key="4">
    <source>
        <dbReference type="Google" id="ProtNLM"/>
    </source>
</evidence>
<protein>
    <recommendedName>
        <fullName evidence="4">DUF2155 domain-containing protein</fullName>
    </recommendedName>
</protein>
<gene>
    <name evidence="2" type="ORF">ANTHELSMS3_02249</name>
</gene>
<proteinExistence type="predicted"/>
<dbReference type="Pfam" id="PF09923">
    <property type="entry name" value="DUF2155"/>
    <property type="match status" value="1"/>
</dbReference>
<dbReference type="KEGG" id="aht:ANTHELSMS3_02249"/>
<dbReference type="OrthoDB" id="9810376at2"/>
<evidence type="ECO:0000256" key="1">
    <source>
        <dbReference type="SAM" id="SignalP"/>
    </source>
</evidence>
<evidence type="ECO:0000313" key="3">
    <source>
        <dbReference type="Proteomes" id="UP000203589"/>
    </source>
</evidence>
<dbReference type="Proteomes" id="UP000203589">
    <property type="component" value="Chromosome"/>
</dbReference>
<dbReference type="InterPro" id="IPR019225">
    <property type="entry name" value="DUF2155"/>
</dbReference>
<dbReference type="EMBL" id="CP022540">
    <property type="protein sequence ID" value="ASP20927.1"/>
    <property type="molecule type" value="Genomic_DNA"/>
</dbReference>
<feature type="chain" id="PRO_5012058611" description="DUF2155 domain-containing protein" evidence="1">
    <location>
        <begin position="21"/>
        <end position="122"/>
    </location>
</feature>
<sequence>MNLRVVGALLALAVAGPVAAQDTVTSGTGAILRGLDKLNAKVTDIVLQNGETEVLGLIEIALKDCRYPEGDPSGDAYAFLTIREAGVAQPLFSGWMIASSPALNAMDHARFDVWVLRCTLPD</sequence>